<evidence type="ECO:0000256" key="3">
    <source>
        <dbReference type="ARBA" id="ARBA00022741"/>
    </source>
</evidence>
<dbReference type="InterPro" id="IPR003439">
    <property type="entry name" value="ABC_transporter-like_ATP-bd"/>
</dbReference>
<keyword evidence="2" id="KW-0813">Transport</keyword>
<sequence length="229" mass="23272">MAGRLVIRGLACGRGGRLVVPPLDLALSAGEAVLVTGENGAGKSTLLRTLAGLLPPLAGGVRVEGLPAADGEPARSLADIAHYIGHRNALKGARRVGAELAFWARFLGGAGGLSPEAALGALGLPEGVARLRCSDLSAGQARRAALARLLVAPRPLWLLDEPTNALDAATQARFAALCRHHLSSGGMILAATHQPVDLGPAARTLVLEPQPAGLALAESGEDEGWEAIG</sequence>
<name>A0A175RTF3_9HYPH</name>
<comment type="similarity">
    <text evidence="1">Belongs to the ABC transporter superfamily.</text>
</comment>
<dbReference type="InterPro" id="IPR017871">
    <property type="entry name" value="ABC_transporter-like_CS"/>
</dbReference>
<evidence type="ECO:0000313" key="10">
    <source>
        <dbReference type="EMBL" id="KTR06751.1"/>
    </source>
</evidence>
<dbReference type="AlphaFoldDB" id="A0A175RTF3"/>
<evidence type="ECO:0000256" key="1">
    <source>
        <dbReference type="ARBA" id="ARBA00005417"/>
    </source>
</evidence>
<evidence type="ECO:0000313" key="12">
    <source>
        <dbReference type="Proteomes" id="UP000078529"/>
    </source>
</evidence>
<dbReference type="EMBL" id="LDQA01000015">
    <property type="protein sequence ID" value="KTR06751.1"/>
    <property type="molecule type" value="Genomic_DNA"/>
</dbReference>
<reference evidence="11 12" key="1">
    <citation type="journal article" date="2016" name="Front. Microbiol.">
        <title>Genomic Resource of Rice Seed Associated Bacteria.</title>
        <authorList>
            <person name="Midha S."/>
            <person name="Bansal K."/>
            <person name="Sharma S."/>
            <person name="Kumar N."/>
            <person name="Patil P.P."/>
            <person name="Chaudhry V."/>
            <person name="Patil P.B."/>
        </authorList>
    </citation>
    <scope>NUCLEOTIDE SEQUENCE [LARGE SCALE GENOMIC DNA]</scope>
    <source>
        <strain evidence="9 11">NS226</strain>
        <strain evidence="10 12">NS365</strain>
    </source>
</reference>
<feature type="domain" description="ABC transporter" evidence="8">
    <location>
        <begin position="5"/>
        <end position="228"/>
    </location>
</feature>
<dbReference type="RefSeq" id="WP_058599443.1">
    <property type="nucleotide sequence ID" value="NZ_LDPZ01000051.1"/>
</dbReference>
<evidence type="ECO:0000313" key="9">
    <source>
        <dbReference type="EMBL" id="KTQ86033.1"/>
    </source>
</evidence>
<dbReference type="InterPro" id="IPR005895">
    <property type="entry name" value="ABC_transptr_haem_export_CcmA"/>
</dbReference>
<dbReference type="PANTHER" id="PTHR43499:SF1">
    <property type="entry name" value="ABC TRANSPORTER I FAMILY MEMBER 1"/>
    <property type="match status" value="1"/>
</dbReference>
<proteinExistence type="inferred from homology"/>
<keyword evidence="4" id="KW-0201">Cytochrome c-type biogenesis</keyword>
<keyword evidence="3" id="KW-0547">Nucleotide-binding</keyword>
<keyword evidence="12" id="KW-1185">Reference proteome</keyword>
<evidence type="ECO:0000259" key="8">
    <source>
        <dbReference type="PROSITE" id="PS50893"/>
    </source>
</evidence>
<dbReference type="PROSITE" id="PS50893">
    <property type="entry name" value="ABC_TRANSPORTER_2"/>
    <property type="match status" value="1"/>
</dbReference>
<dbReference type="EMBL" id="LDPZ01000051">
    <property type="protein sequence ID" value="KTQ86033.1"/>
    <property type="molecule type" value="Genomic_DNA"/>
</dbReference>
<dbReference type="STRING" id="401562.NS365_06425"/>
<dbReference type="Gene3D" id="3.40.50.300">
    <property type="entry name" value="P-loop containing nucleotide triphosphate hydrolases"/>
    <property type="match status" value="1"/>
</dbReference>
<dbReference type="Pfam" id="PF00005">
    <property type="entry name" value="ABC_tran"/>
    <property type="match status" value="1"/>
</dbReference>
<dbReference type="GO" id="GO:0017004">
    <property type="term" value="P:cytochrome complex assembly"/>
    <property type="evidence" value="ECO:0007669"/>
    <property type="project" value="UniProtKB-KW"/>
</dbReference>
<dbReference type="PATRIC" id="fig|401562.3.peg.3748"/>
<evidence type="ECO:0000256" key="5">
    <source>
        <dbReference type="ARBA" id="ARBA00022840"/>
    </source>
</evidence>
<dbReference type="Proteomes" id="UP000078529">
    <property type="component" value="Unassembled WGS sequence"/>
</dbReference>
<dbReference type="PANTHER" id="PTHR43499">
    <property type="entry name" value="ABC TRANSPORTER I FAMILY MEMBER 1"/>
    <property type="match status" value="1"/>
</dbReference>
<dbReference type="SUPFAM" id="SSF52540">
    <property type="entry name" value="P-loop containing nucleoside triphosphate hydrolases"/>
    <property type="match status" value="1"/>
</dbReference>
<gene>
    <name evidence="9" type="ORF">NS226_18265</name>
    <name evidence="10" type="ORF">NS365_06425</name>
</gene>
<keyword evidence="5" id="KW-0067">ATP-binding</keyword>
<dbReference type="NCBIfam" id="TIGR01189">
    <property type="entry name" value="ccmA"/>
    <property type="match status" value="1"/>
</dbReference>
<evidence type="ECO:0000256" key="2">
    <source>
        <dbReference type="ARBA" id="ARBA00022448"/>
    </source>
</evidence>
<comment type="caution">
    <text evidence="10">The sequence shown here is derived from an EMBL/GenBank/DDBJ whole genome shotgun (WGS) entry which is preliminary data.</text>
</comment>
<evidence type="ECO:0000256" key="7">
    <source>
        <dbReference type="ARBA" id="ARBA00023136"/>
    </source>
</evidence>
<organism evidence="10 12">
    <name type="scientific">Aureimonas ureilytica</name>
    <dbReference type="NCBI Taxonomy" id="401562"/>
    <lineage>
        <taxon>Bacteria</taxon>
        <taxon>Pseudomonadati</taxon>
        <taxon>Pseudomonadota</taxon>
        <taxon>Alphaproteobacteria</taxon>
        <taxon>Hyphomicrobiales</taxon>
        <taxon>Aurantimonadaceae</taxon>
        <taxon>Aureimonas</taxon>
    </lineage>
</organism>
<evidence type="ECO:0000256" key="6">
    <source>
        <dbReference type="ARBA" id="ARBA00022967"/>
    </source>
</evidence>
<evidence type="ECO:0000256" key="4">
    <source>
        <dbReference type="ARBA" id="ARBA00022748"/>
    </source>
</evidence>
<dbReference type="GO" id="GO:0016887">
    <property type="term" value="F:ATP hydrolysis activity"/>
    <property type="evidence" value="ECO:0007669"/>
    <property type="project" value="InterPro"/>
</dbReference>
<dbReference type="GO" id="GO:0022857">
    <property type="term" value="F:transmembrane transporter activity"/>
    <property type="evidence" value="ECO:0007669"/>
    <property type="project" value="InterPro"/>
</dbReference>
<keyword evidence="7" id="KW-0472">Membrane</keyword>
<dbReference type="InterPro" id="IPR003593">
    <property type="entry name" value="AAA+_ATPase"/>
</dbReference>
<dbReference type="PROSITE" id="PS00211">
    <property type="entry name" value="ABC_TRANSPORTER_1"/>
    <property type="match status" value="1"/>
</dbReference>
<dbReference type="GO" id="GO:0005524">
    <property type="term" value="F:ATP binding"/>
    <property type="evidence" value="ECO:0007669"/>
    <property type="project" value="UniProtKB-KW"/>
</dbReference>
<dbReference type="OrthoDB" id="9800654at2"/>
<dbReference type="InterPro" id="IPR027417">
    <property type="entry name" value="P-loop_NTPase"/>
</dbReference>
<accession>A0A175RTF3</accession>
<protein>
    <submittedName>
        <fullName evidence="10">Cytochrome C biogenesis protein</fullName>
    </submittedName>
</protein>
<evidence type="ECO:0000313" key="11">
    <source>
        <dbReference type="Proteomes" id="UP000078272"/>
    </source>
</evidence>
<dbReference type="SMART" id="SM00382">
    <property type="entry name" value="AAA"/>
    <property type="match status" value="1"/>
</dbReference>
<keyword evidence="6" id="KW-1278">Translocase</keyword>
<dbReference type="Proteomes" id="UP000078272">
    <property type="component" value="Unassembled WGS sequence"/>
</dbReference>